<dbReference type="AlphaFoldDB" id="G7UTF4"/>
<evidence type="ECO:0000313" key="1">
    <source>
        <dbReference type="EMBL" id="AER57400.1"/>
    </source>
</evidence>
<keyword evidence="2" id="KW-1185">Reference proteome</keyword>
<dbReference type="EMBL" id="CP003093">
    <property type="protein sequence ID" value="AER57400.1"/>
    <property type="molecule type" value="Genomic_DNA"/>
</dbReference>
<dbReference type="Proteomes" id="UP000005870">
    <property type="component" value="Chromosome"/>
</dbReference>
<gene>
    <name evidence="1" type="ordered locus">DSC_13780</name>
</gene>
<dbReference type="HOGENOM" id="CLU_2737126_0_0_6"/>
<organism evidence="1 2">
    <name type="scientific">Pseudoxanthomonas spadix (strain BD-a59)</name>
    <dbReference type="NCBI Taxonomy" id="1045855"/>
    <lineage>
        <taxon>Bacteria</taxon>
        <taxon>Pseudomonadati</taxon>
        <taxon>Pseudomonadota</taxon>
        <taxon>Gammaproteobacteria</taxon>
        <taxon>Lysobacterales</taxon>
        <taxon>Lysobacteraceae</taxon>
        <taxon>Pseudoxanthomonas</taxon>
    </lineage>
</organism>
<dbReference type="RefSeq" id="WP_014161573.1">
    <property type="nucleotide sequence ID" value="NC_016147.2"/>
</dbReference>
<sequence length="71" mass="7901">MSHIHKELVQERISGVAVRLACHASDDHADRTAWAAALLLAATRDLAPPDRSAVRRGVHDVLEMFEPSWMD</sequence>
<accession>G7UTF4</accession>
<evidence type="ECO:0000313" key="2">
    <source>
        <dbReference type="Proteomes" id="UP000005870"/>
    </source>
</evidence>
<proteinExistence type="predicted"/>
<dbReference type="KEGG" id="psd:DSC_13780"/>
<protein>
    <submittedName>
        <fullName evidence="1">Uncharacterized protein</fullName>
    </submittedName>
</protein>
<reference evidence="1 2" key="1">
    <citation type="journal article" date="2012" name="J. Bacteriol.">
        <title>Complete Genome Sequence of the BTEX-Degrading Bacterium Pseudoxanthomonas spadix BD-a59.</title>
        <authorList>
            <person name="Lee S.H."/>
            <person name="Jin H.M."/>
            <person name="Lee H.J."/>
            <person name="Kim J.M."/>
            <person name="Jeon C.O."/>
        </authorList>
    </citation>
    <scope>NUCLEOTIDE SEQUENCE [LARGE SCALE GENOMIC DNA]</scope>
    <source>
        <strain evidence="1 2">BD-a59</strain>
    </source>
</reference>
<name>G7UTF4_PSEUP</name>